<sequence length="45" mass="4660">MLRPPAIPPAANTVNLCDNMPLETQKIPGRPHGNANGGPVANSLD</sequence>
<accession>A0A146FZ01</accession>
<evidence type="ECO:0000256" key="1">
    <source>
        <dbReference type="SAM" id="MobiDB-lite"/>
    </source>
</evidence>
<feature type="region of interest" description="Disordered" evidence="1">
    <location>
        <begin position="21"/>
        <end position="45"/>
    </location>
</feature>
<reference evidence="2 3" key="1">
    <citation type="journal article" date="2016" name="DNA Res.">
        <title>Genome sequence of Aspergillus luchuensis NBRC 4314.</title>
        <authorList>
            <person name="Yamada O."/>
            <person name="Machida M."/>
            <person name="Hosoyama A."/>
            <person name="Goto M."/>
            <person name="Takahashi T."/>
            <person name="Futagami T."/>
            <person name="Yamagata Y."/>
            <person name="Takeuchi M."/>
            <person name="Kobayashi T."/>
            <person name="Koike H."/>
            <person name="Abe K."/>
            <person name="Asai K."/>
            <person name="Arita M."/>
            <person name="Fujita N."/>
            <person name="Fukuda K."/>
            <person name="Higa K."/>
            <person name="Horikawa H."/>
            <person name="Ishikawa T."/>
            <person name="Jinno K."/>
            <person name="Kato Y."/>
            <person name="Kirimura K."/>
            <person name="Mizutani O."/>
            <person name="Nakasone K."/>
            <person name="Sano M."/>
            <person name="Shiraishi Y."/>
            <person name="Tsukahara M."/>
            <person name="Gomi K."/>
        </authorList>
    </citation>
    <scope>NUCLEOTIDE SEQUENCE [LARGE SCALE GENOMIC DNA]</scope>
    <source>
        <strain evidence="2 3">RIB 2604</strain>
    </source>
</reference>
<proteinExistence type="predicted"/>
<dbReference type="AlphaFoldDB" id="A0A146FZ01"/>
<evidence type="ECO:0000313" key="3">
    <source>
        <dbReference type="Proteomes" id="UP000075230"/>
    </source>
</evidence>
<organism evidence="2 3">
    <name type="scientific">Aspergillus kawachii</name>
    <name type="common">White koji mold</name>
    <name type="synonym">Aspergillus awamori var. kawachi</name>
    <dbReference type="NCBI Taxonomy" id="1069201"/>
    <lineage>
        <taxon>Eukaryota</taxon>
        <taxon>Fungi</taxon>
        <taxon>Dikarya</taxon>
        <taxon>Ascomycota</taxon>
        <taxon>Pezizomycotina</taxon>
        <taxon>Eurotiomycetes</taxon>
        <taxon>Eurotiomycetidae</taxon>
        <taxon>Eurotiales</taxon>
        <taxon>Aspergillaceae</taxon>
        <taxon>Aspergillus</taxon>
        <taxon>Aspergillus subgen. Circumdati</taxon>
    </lineage>
</organism>
<gene>
    <name evidence="2" type="ORF">RIB2604_03302260</name>
</gene>
<reference evidence="3" key="2">
    <citation type="submission" date="2016-02" db="EMBL/GenBank/DDBJ databases">
        <title>Genome sequencing of Aspergillus luchuensis NBRC 4314.</title>
        <authorList>
            <person name="Yamada O."/>
        </authorList>
    </citation>
    <scope>NUCLEOTIDE SEQUENCE [LARGE SCALE GENOMIC DNA]</scope>
    <source>
        <strain evidence="3">RIB 2604</strain>
    </source>
</reference>
<name>A0A146FZ01_ASPKA</name>
<protein>
    <submittedName>
        <fullName evidence="2">Chitinase</fullName>
    </submittedName>
</protein>
<evidence type="ECO:0000313" key="2">
    <source>
        <dbReference type="EMBL" id="GAT30249.1"/>
    </source>
</evidence>
<dbReference type="Proteomes" id="UP000075230">
    <property type="component" value="Unassembled WGS sequence"/>
</dbReference>
<comment type="caution">
    <text evidence="2">The sequence shown here is derived from an EMBL/GenBank/DDBJ whole genome shotgun (WGS) entry which is preliminary data.</text>
</comment>
<dbReference type="EMBL" id="BCWF01000032">
    <property type="protein sequence ID" value="GAT30249.1"/>
    <property type="molecule type" value="Genomic_DNA"/>
</dbReference>